<dbReference type="Pfam" id="PF12706">
    <property type="entry name" value="Lactamase_B_2"/>
    <property type="match status" value="1"/>
</dbReference>
<dbReference type="InterPro" id="IPR001279">
    <property type="entry name" value="Metallo-B-lactamas"/>
</dbReference>
<dbReference type="GO" id="GO:0016787">
    <property type="term" value="F:hydrolase activity"/>
    <property type="evidence" value="ECO:0007669"/>
    <property type="project" value="UniProtKB-KW"/>
</dbReference>
<evidence type="ECO:0000259" key="1">
    <source>
        <dbReference type="SMART" id="SM00849"/>
    </source>
</evidence>
<dbReference type="Gene3D" id="3.60.15.10">
    <property type="entry name" value="Ribonuclease Z/Hydroxyacylglutathione hydrolase-like"/>
    <property type="match status" value="1"/>
</dbReference>
<dbReference type="AlphaFoldDB" id="A0A6H1WS55"/>
<dbReference type="SMART" id="SM00849">
    <property type="entry name" value="Lactamase_B"/>
    <property type="match status" value="1"/>
</dbReference>
<proteinExistence type="predicted"/>
<evidence type="ECO:0000313" key="3">
    <source>
        <dbReference type="Proteomes" id="UP000501253"/>
    </source>
</evidence>
<dbReference type="PANTHER" id="PTHR42663:SF12">
    <property type="entry name" value="ATP-BINDING PROTEIN PHNP"/>
    <property type="match status" value="1"/>
</dbReference>
<keyword evidence="3" id="KW-1185">Reference proteome</keyword>
<keyword evidence="2" id="KW-0378">Hydrolase</keyword>
<dbReference type="InterPro" id="IPR036866">
    <property type="entry name" value="RibonucZ/Hydroxyglut_hydro"/>
</dbReference>
<accession>A0A6H1WS55</accession>
<dbReference type="RefSeq" id="WP_210534652.1">
    <property type="nucleotide sequence ID" value="NZ_CP042909.1"/>
</dbReference>
<dbReference type="Proteomes" id="UP000501253">
    <property type="component" value="Chromosome"/>
</dbReference>
<evidence type="ECO:0000313" key="2">
    <source>
        <dbReference type="EMBL" id="QJA06000.1"/>
    </source>
</evidence>
<name>A0A6H1WS55_9BACT</name>
<sequence length="269" mass="29769">MQIFFLGTGGSEGLPCPHCFCDHCREARKYPLFRRVPSAVLVLNARGEALLVDAGTDVAEVCDGLNLQGVLLTHWHADHYAGLFRLGWSPHPLPLVSPEPGRGRKLLPKGLKERRGAPLKALELGSFRIFPLSLKHTVPTWGYLVEDEEGHSVAFLWDTKGLPLETEAFLRRYRPHLAVVDATYPPEIQAENHNNLREAAEIGLSLAHEVLLTHISHQNHSPFFLEEYLGRAFPQSPVALAYDGLKHSLAYPLSLSLKEAEGSSLSGIP</sequence>
<dbReference type="EMBL" id="CP042909">
    <property type="protein sequence ID" value="QJA06000.1"/>
    <property type="molecule type" value="Genomic_DNA"/>
</dbReference>
<dbReference type="KEGG" id="tmai:FVE67_03950"/>
<gene>
    <name evidence="2" type="ORF">FVE67_03950</name>
</gene>
<feature type="domain" description="Metallo-beta-lactamase" evidence="1">
    <location>
        <begin position="37"/>
        <end position="214"/>
    </location>
</feature>
<dbReference type="PANTHER" id="PTHR42663">
    <property type="entry name" value="HYDROLASE C777.06C-RELATED-RELATED"/>
    <property type="match status" value="1"/>
</dbReference>
<organism evidence="2 3">
    <name type="scientific">Thermosulfurimonas marina</name>
    <dbReference type="NCBI Taxonomy" id="2047767"/>
    <lineage>
        <taxon>Bacteria</taxon>
        <taxon>Pseudomonadati</taxon>
        <taxon>Thermodesulfobacteriota</taxon>
        <taxon>Thermodesulfobacteria</taxon>
        <taxon>Thermodesulfobacteriales</taxon>
        <taxon>Thermodesulfobacteriaceae</taxon>
        <taxon>Thermosulfurimonas</taxon>
    </lineage>
</organism>
<reference evidence="2 3" key="1">
    <citation type="submission" date="2019-08" db="EMBL/GenBank/DDBJ databases">
        <title>Complete genome sequence of Thermosulfurimonas marina SU872T, an anaerobic thermophilic chemolithoautotrophic bacterium isolated from a shallow marine hydrothermal vent.</title>
        <authorList>
            <person name="Allioux M."/>
            <person name="Jebbar M."/>
            <person name="Slobodkina G."/>
            <person name="Slobodkin A."/>
            <person name="Moalic Y."/>
            <person name="Frolova A."/>
            <person name="Shao Z."/>
            <person name="Alain K."/>
        </authorList>
    </citation>
    <scope>NUCLEOTIDE SEQUENCE [LARGE SCALE GENOMIC DNA]</scope>
    <source>
        <strain evidence="2 3">SU872</strain>
    </source>
</reference>
<protein>
    <submittedName>
        <fullName evidence="2">MBL fold metallo-hydrolase</fullName>
    </submittedName>
</protein>
<dbReference type="SUPFAM" id="SSF56281">
    <property type="entry name" value="Metallo-hydrolase/oxidoreductase"/>
    <property type="match status" value="1"/>
</dbReference>